<dbReference type="InterPro" id="IPR027417">
    <property type="entry name" value="P-loop_NTPase"/>
</dbReference>
<dbReference type="PROSITE" id="PS50103">
    <property type="entry name" value="ZF_C3H1"/>
    <property type="match status" value="1"/>
</dbReference>
<keyword evidence="1" id="KW-0863">Zinc-finger</keyword>
<evidence type="ECO:0000256" key="1">
    <source>
        <dbReference type="PROSITE-ProRule" id="PRU00723"/>
    </source>
</evidence>
<evidence type="ECO:0000259" key="3">
    <source>
        <dbReference type="PROSITE" id="PS50103"/>
    </source>
</evidence>
<proteinExistence type="predicted"/>
<feature type="domain" description="C3H1-type" evidence="3">
    <location>
        <begin position="32"/>
        <end position="59"/>
    </location>
</feature>
<keyword evidence="1" id="KW-0479">Metal-binding</keyword>
<feature type="region of interest" description="Disordered" evidence="2">
    <location>
        <begin position="63"/>
        <end position="82"/>
    </location>
</feature>
<accession>A0A0K6FNF6</accession>
<dbReference type="SMART" id="SM00356">
    <property type="entry name" value="ZnF_C3H1"/>
    <property type="match status" value="1"/>
</dbReference>
<dbReference type="Gene3D" id="4.10.1000.10">
    <property type="entry name" value="Zinc finger, CCCH-type"/>
    <property type="match status" value="1"/>
</dbReference>
<dbReference type="SUPFAM" id="SSF52540">
    <property type="entry name" value="P-loop containing nucleoside triphosphate hydrolases"/>
    <property type="match status" value="1"/>
</dbReference>
<evidence type="ECO:0000313" key="4">
    <source>
        <dbReference type="EMBL" id="CUA67652.1"/>
    </source>
</evidence>
<feature type="zinc finger region" description="C3H1-type" evidence="1">
    <location>
        <begin position="32"/>
        <end position="59"/>
    </location>
</feature>
<protein>
    <submittedName>
        <fullName evidence="4">Alpha-glucuronidase A</fullName>
    </submittedName>
</protein>
<evidence type="ECO:0000256" key="2">
    <source>
        <dbReference type="SAM" id="MobiDB-lite"/>
    </source>
</evidence>
<reference evidence="4 5" key="1">
    <citation type="submission" date="2015-07" db="EMBL/GenBank/DDBJ databases">
        <authorList>
            <person name="Noorani M."/>
        </authorList>
    </citation>
    <scope>NUCLEOTIDE SEQUENCE [LARGE SCALE GENOMIC DNA]</scope>
    <source>
        <strain evidence="4">BBA 69670</strain>
    </source>
</reference>
<feature type="compositionally biased region" description="Low complexity" evidence="2">
    <location>
        <begin position="12"/>
        <end position="30"/>
    </location>
</feature>
<feature type="compositionally biased region" description="Polar residues" evidence="2">
    <location>
        <begin position="1"/>
        <end position="11"/>
    </location>
</feature>
<dbReference type="AlphaFoldDB" id="A0A0K6FNF6"/>
<dbReference type="EMBL" id="CYGV01000175">
    <property type="protein sequence ID" value="CUA67652.1"/>
    <property type="molecule type" value="Genomic_DNA"/>
</dbReference>
<dbReference type="Gene3D" id="3.40.50.300">
    <property type="entry name" value="P-loop containing nucleotide triphosphate hydrolases"/>
    <property type="match status" value="1"/>
</dbReference>
<gene>
    <name evidence="4" type="ORF">RSOLAG22IIIB_13499</name>
</gene>
<keyword evidence="5" id="KW-1185">Reference proteome</keyword>
<evidence type="ECO:0000313" key="5">
    <source>
        <dbReference type="Proteomes" id="UP000044841"/>
    </source>
</evidence>
<dbReference type="InterPro" id="IPR000571">
    <property type="entry name" value="Znf_CCCH"/>
</dbReference>
<dbReference type="GO" id="GO:0008270">
    <property type="term" value="F:zinc ion binding"/>
    <property type="evidence" value="ECO:0007669"/>
    <property type="project" value="UniProtKB-KW"/>
</dbReference>
<dbReference type="Proteomes" id="UP000044841">
    <property type="component" value="Unassembled WGS sequence"/>
</dbReference>
<keyword evidence="1" id="KW-0862">Zinc</keyword>
<sequence>MSINPPGSPSRNPSQSANPAPVANPPSAQSGDRRKKLCKFFNGGGCKYATKCRYSHVLTGSEGDARPLSQPHPARKNRTPNLNFPGLSNDHFSKVVLNQTAGKTFNALQPFVSDSFQFKIPEQVYLFLNLLCTASSQNTAGWTANEAQTLLHKLTQGNGIIRLAEAMRFPKETTRIWSFQRGYIPIFTYLASDWVVKRGMRSEVNALYGLVHNQFRTIREVVEANVGKLMAARSFEDPLNPSHLSGKQVFKVIFVTIFQYLTRFHDATITNPSICDFAEQIANWFDEWAVALESDPPFQDELVTYNKNDRDFIIENLQIDKERILRLVRRGQAVVVINREAQKSYETPSDANDKLLAELERVFESSTRLAVQHVVADLKKSGSGIEVLTRKLNARSGLYATANGRDSIRFSVFTGITLQPPELNRRGISAGIDFDTPPGKAKSYNSAARTAHWEQLSKKQLTQDGLVVLIWKTSAGKVDVYLGTIASSSHDLIKCARKNGGRERMSIRISFFDAKANIRILKAIQNRRGNNDTLVLIQAPVFLAGIRPFLEGLKREPELLPFAQYLRLQTKDELRQITIDPPLYSRSPGFSFELKELFPPERGVESLRLSTRNPESIAHAQAELIRASRLDPSQAEAVIHALTREVVLIQGPPGTGKA</sequence>
<organism evidence="4 5">
    <name type="scientific">Rhizoctonia solani</name>
    <dbReference type="NCBI Taxonomy" id="456999"/>
    <lineage>
        <taxon>Eukaryota</taxon>
        <taxon>Fungi</taxon>
        <taxon>Dikarya</taxon>
        <taxon>Basidiomycota</taxon>
        <taxon>Agaricomycotina</taxon>
        <taxon>Agaricomycetes</taxon>
        <taxon>Cantharellales</taxon>
        <taxon>Ceratobasidiaceae</taxon>
        <taxon>Rhizoctonia</taxon>
    </lineage>
</organism>
<feature type="region of interest" description="Disordered" evidence="2">
    <location>
        <begin position="1"/>
        <end position="32"/>
    </location>
</feature>
<name>A0A0K6FNF6_9AGAM</name>